<dbReference type="Pfam" id="PF13616">
    <property type="entry name" value="Rotamase_3"/>
    <property type="match status" value="1"/>
</dbReference>
<proteinExistence type="inferred from homology"/>
<comment type="catalytic activity">
    <reaction evidence="1">
        <text>[protein]-peptidylproline (omega=180) = [protein]-peptidylproline (omega=0)</text>
        <dbReference type="Rhea" id="RHEA:16237"/>
        <dbReference type="Rhea" id="RHEA-COMP:10747"/>
        <dbReference type="Rhea" id="RHEA-COMP:10748"/>
        <dbReference type="ChEBI" id="CHEBI:83833"/>
        <dbReference type="ChEBI" id="CHEBI:83834"/>
        <dbReference type="EC" id="5.2.1.8"/>
    </reaction>
</comment>
<evidence type="ECO:0000256" key="9">
    <source>
        <dbReference type="SAM" id="MobiDB-lite"/>
    </source>
</evidence>
<evidence type="ECO:0000256" key="5">
    <source>
        <dbReference type="ARBA" id="ARBA00023110"/>
    </source>
</evidence>
<dbReference type="SUPFAM" id="SSF54534">
    <property type="entry name" value="FKBP-like"/>
    <property type="match status" value="1"/>
</dbReference>
<keyword evidence="8 12" id="KW-0413">Isomerase</keyword>
<evidence type="ECO:0000256" key="7">
    <source>
        <dbReference type="ARBA" id="ARBA00031484"/>
    </source>
</evidence>
<feature type="domain" description="PpiC" evidence="11">
    <location>
        <begin position="151"/>
        <end position="242"/>
    </location>
</feature>
<dbReference type="AlphaFoldDB" id="A0A2T4YZU3"/>
<evidence type="ECO:0000256" key="8">
    <source>
        <dbReference type="PROSITE-ProRule" id="PRU00278"/>
    </source>
</evidence>
<dbReference type="PANTHER" id="PTHR47245">
    <property type="entry name" value="PEPTIDYLPROLYL ISOMERASE"/>
    <property type="match status" value="1"/>
</dbReference>
<dbReference type="GO" id="GO:0003755">
    <property type="term" value="F:peptidyl-prolyl cis-trans isomerase activity"/>
    <property type="evidence" value="ECO:0007669"/>
    <property type="project" value="UniProtKB-KW"/>
</dbReference>
<keyword evidence="5 8" id="KW-0697">Rotamase</keyword>
<dbReference type="InterPro" id="IPR027304">
    <property type="entry name" value="Trigger_fact/SurA_dom_sf"/>
</dbReference>
<comment type="caution">
    <text evidence="12">The sequence shown here is derived from an EMBL/GenBank/DDBJ whole genome shotgun (WGS) entry which is preliminary data.</text>
</comment>
<evidence type="ECO:0000256" key="6">
    <source>
        <dbReference type="ARBA" id="ARBA00030642"/>
    </source>
</evidence>
<dbReference type="Gene3D" id="3.10.50.40">
    <property type="match status" value="1"/>
</dbReference>
<sequence>MTARLLLSAAMMTLALAAPALAQAPAPAAPAAPAPALTTPADGILARVQGVEIRQADLDAAEEDIGGQATAQMSPEQKRDYLLSFVIDLTLAAKAAEQRNVQNGPDFARKLTYYRNKLLVETLLNDETRTRVTEAEMRKIYDEQRARITPEEEVRARHILVETEDEAKALIAQIRGGANFETIAREKSKDPGGQRNGGDLGFFTKAQMVPEFAEAAFAMQPGQLSTAPVKSQFGWHIIKVEERRQREIPSFEQVRGQIEDFLTRRVQADLVQRLRSEAQVQRFVAPLQPQAPAPGAAPATPRP</sequence>
<dbReference type="RefSeq" id="WP_108178420.1">
    <property type="nucleotide sequence ID" value="NZ_PZZL01000007.1"/>
</dbReference>
<name>A0A2T4YZU3_9HYPH</name>
<dbReference type="EC" id="5.2.1.8" evidence="3"/>
<dbReference type="InterPro" id="IPR046357">
    <property type="entry name" value="PPIase_dom_sf"/>
</dbReference>
<dbReference type="InterPro" id="IPR050245">
    <property type="entry name" value="PrsA_foldase"/>
</dbReference>
<organism evidence="12 13">
    <name type="scientific">Phreatobacter oligotrophus</name>
    <dbReference type="NCBI Taxonomy" id="1122261"/>
    <lineage>
        <taxon>Bacteria</taxon>
        <taxon>Pseudomonadati</taxon>
        <taxon>Pseudomonadota</taxon>
        <taxon>Alphaproteobacteria</taxon>
        <taxon>Hyphomicrobiales</taxon>
        <taxon>Phreatobacteraceae</taxon>
        <taxon>Phreatobacter</taxon>
    </lineage>
</organism>
<dbReference type="SUPFAM" id="SSF109998">
    <property type="entry name" value="Triger factor/SurA peptide-binding domain-like"/>
    <property type="match status" value="1"/>
</dbReference>
<evidence type="ECO:0000256" key="10">
    <source>
        <dbReference type="SAM" id="SignalP"/>
    </source>
</evidence>
<reference evidence="12 13" key="1">
    <citation type="submission" date="2018-04" db="EMBL/GenBank/DDBJ databases">
        <title>Genomic Encyclopedia of Archaeal and Bacterial Type Strains, Phase II (KMG-II): from individual species to whole genera.</title>
        <authorList>
            <person name="Goeker M."/>
        </authorList>
    </citation>
    <scope>NUCLEOTIDE SEQUENCE [LARGE SCALE GENOMIC DNA]</scope>
    <source>
        <strain evidence="12 13">DSM 25521</strain>
    </source>
</reference>
<dbReference type="Proteomes" id="UP000241808">
    <property type="component" value="Unassembled WGS sequence"/>
</dbReference>
<dbReference type="PROSITE" id="PS50198">
    <property type="entry name" value="PPIC_PPIASE_2"/>
    <property type="match status" value="1"/>
</dbReference>
<evidence type="ECO:0000259" key="11">
    <source>
        <dbReference type="PROSITE" id="PS50198"/>
    </source>
</evidence>
<feature type="compositionally biased region" description="Low complexity" evidence="9">
    <location>
        <begin position="285"/>
        <end position="303"/>
    </location>
</feature>
<accession>A0A2T4YZU3</accession>
<protein>
    <recommendedName>
        <fullName evidence="4">Parvulin-like PPIase</fullName>
        <ecNumber evidence="3">5.2.1.8</ecNumber>
    </recommendedName>
    <alternativeName>
        <fullName evidence="6">Peptidyl-prolyl cis-trans isomerase plp</fullName>
    </alternativeName>
    <alternativeName>
        <fullName evidence="7">Rotamase plp</fullName>
    </alternativeName>
</protein>
<evidence type="ECO:0000256" key="4">
    <source>
        <dbReference type="ARBA" id="ARBA00018370"/>
    </source>
</evidence>
<evidence type="ECO:0000256" key="3">
    <source>
        <dbReference type="ARBA" id="ARBA00013194"/>
    </source>
</evidence>
<gene>
    <name evidence="12" type="ORF">C8P69_10738</name>
</gene>
<dbReference type="OrthoDB" id="14196at2"/>
<comment type="similarity">
    <text evidence="2">Belongs to the PpiC/parvulin rotamase family.</text>
</comment>
<dbReference type="InterPro" id="IPR000297">
    <property type="entry name" value="PPIase_PpiC"/>
</dbReference>
<dbReference type="EMBL" id="PZZL01000007">
    <property type="protein sequence ID" value="PTM52762.1"/>
    <property type="molecule type" value="Genomic_DNA"/>
</dbReference>
<keyword evidence="13" id="KW-1185">Reference proteome</keyword>
<evidence type="ECO:0000256" key="2">
    <source>
        <dbReference type="ARBA" id="ARBA00007656"/>
    </source>
</evidence>
<evidence type="ECO:0000313" key="12">
    <source>
        <dbReference type="EMBL" id="PTM52762.1"/>
    </source>
</evidence>
<feature type="chain" id="PRO_5015557806" description="Parvulin-like PPIase" evidence="10">
    <location>
        <begin position="23"/>
        <end position="303"/>
    </location>
</feature>
<evidence type="ECO:0000313" key="13">
    <source>
        <dbReference type="Proteomes" id="UP000241808"/>
    </source>
</evidence>
<feature type="signal peptide" evidence="10">
    <location>
        <begin position="1"/>
        <end position="22"/>
    </location>
</feature>
<feature type="region of interest" description="Disordered" evidence="9">
    <location>
        <begin position="283"/>
        <end position="303"/>
    </location>
</feature>
<keyword evidence="10" id="KW-0732">Signal</keyword>
<evidence type="ECO:0000256" key="1">
    <source>
        <dbReference type="ARBA" id="ARBA00000971"/>
    </source>
</evidence>
<dbReference type="PANTHER" id="PTHR47245:SF2">
    <property type="entry name" value="PEPTIDYL-PROLYL CIS-TRANS ISOMERASE HP_0175-RELATED"/>
    <property type="match status" value="1"/>
</dbReference>